<name>A0ABY7M5K3_9CHLR</name>
<dbReference type="InterPro" id="IPR023198">
    <property type="entry name" value="PGP-like_dom2"/>
</dbReference>
<reference evidence="1 2" key="1">
    <citation type="journal article" date="2023" name="ISME J.">
        <title>Thermophilic Dehalococcoidia with unusual traits shed light on an unexpected past.</title>
        <authorList>
            <person name="Palmer M."/>
            <person name="Covington J.K."/>
            <person name="Zhou E.M."/>
            <person name="Thomas S.C."/>
            <person name="Habib N."/>
            <person name="Seymour C.O."/>
            <person name="Lai D."/>
            <person name="Johnston J."/>
            <person name="Hashimi A."/>
            <person name="Jiao J.Y."/>
            <person name="Muok A.R."/>
            <person name="Liu L."/>
            <person name="Xian W.D."/>
            <person name="Zhi X.Y."/>
            <person name="Li M.M."/>
            <person name="Silva L.P."/>
            <person name="Bowen B.P."/>
            <person name="Louie K."/>
            <person name="Briegel A."/>
            <person name="Pett-Ridge J."/>
            <person name="Weber P.K."/>
            <person name="Tocheva E.I."/>
            <person name="Woyke T."/>
            <person name="Northen T.R."/>
            <person name="Mayali X."/>
            <person name="Li W.J."/>
            <person name="Hedlund B.P."/>
        </authorList>
    </citation>
    <scope>NUCLEOTIDE SEQUENCE [LARGE SCALE GENOMIC DNA]</scope>
    <source>
        <strain evidence="1 2">YIM 72310</strain>
    </source>
</reference>
<gene>
    <name evidence="1" type="ORF">O0235_10920</name>
</gene>
<sequence length="216" mass="23725">MSAILWDLDDTLLNTLPARMESLAYAHQVVLGQPVDPIELWRSNRGGTLEDLARRLVGDGYQRFARVYREHYYGRDRAIRPFDGIEPVLRSLHAAGIPMAVVTSKVSYGATEELEAAGLLQYFQAVIGFDDTERHKPDPEPVYAALDRLLADHPGRVAFVGDSPADVWAARNAGVRSIAALWGTVDAEALLEAVPDFTARTPGAVLELVVEQGFGR</sequence>
<keyword evidence="2" id="KW-1185">Reference proteome</keyword>
<dbReference type="Gene3D" id="3.40.50.1000">
    <property type="entry name" value="HAD superfamily/HAD-like"/>
    <property type="match status" value="1"/>
</dbReference>
<dbReference type="SFLD" id="SFLDS00003">
    <property type="entry name" value="Haloacid_Dehalogenase"/>
    <property type="match status" value="1"/>
</dbReference>
<dbReference type="Gene3D" id="1.10.150.240">
    <property type="entry name" value="Putative phosphatase, domain 2"/>
    <property type="match status" value="1"/>
</dbReference>
<evidence type="ECO:0000313" key="1">
    <source>
        <dbReference type="EMBL" id="WBL35290.1"/>
    </source>
</evidence>
<dbReference type="PANTHER" id="PTHR43434">
    <property type="entry name" value="PHOSPHOGLYCOLATE PHOSPHATASE"/>
    <property type="match status" value="1"/>
</dbReference>
<dbReference type="PANTHER" id="PTHR43434:SF1">
    <property type="entry name" value="PHOSPHOGLYCOLATE PHOSPHATASE"/>
    <property type="match status" value="1"/>
</dbReference>
<dbReference type="InterPro" id="IPR050155">
    <property type="entry name" value="HAD-like_hydrolase_sf"/>
</dbReference>
<keyword evidence="1" id="KW-0378">Hydrolase</keyword>
<dbReference type="GO" id="GO:0016787">
    <property type="term" value="F:hydrolase activity"/>
    <property type="evidence" value="ECO:0007669"/>
    <property type="project" value="UniProtKB-KW"/>
</dbReference>
<dbReference type="RefSeq" id="WP_270055817.1">
    <property type="nucleotide sequence ID" value="NZ_CP115149.1"/>
</dbReference>
<dbReference type="InterPro" id="IPR041492">
    <property type="entry name" value="HAD_2"/>
</dbReference>
<dbReference type="NCBIfam" id="TIGR01549">
    <property type="entry name" value="HAD-SF-IA-v1"/>
    <property type="match status" value="1"/>
</dbReference>
<dbReference type="SUPFAM" id="SSF56784">
    <property type="entry name" value="HAD-like"/>
    <property type="match status" value="1"/>
</dbReference>
<accession>A0ABY7M5K3</accession>
<dbReference type="EMBL" id="CP115149">
    <property type="protein sequence ID" value="WBL35290.1"/>
    <property type="molecule type" value="Genomic_DNA"/>
</dbReference>
<dbReference type="InterPro" id="IPR036412">
    <property type="entry name" value="HAD-like_sf"/>
</dbReference>
<dbReference type="Proteomes" id="UP001212803">
    <property type="component" value="Chromosome"/>
</dbReference>
<dbReference type="InterPro" id="IPR006439">
    <property type="entry name" value="HAD-SF_hydro_IA"/>
</dbReference>
<dbReference type="PRINTS" id="PR00413">
    <property type="entry name" value="HADHALOGNASE"/>
</dbReference>
<dbReference type="SFLD" id="SFLDG01129">
    <property type="entry name" value="C1.5:_HAD__Beta-PGM__Phosphata"/>
    <property type="match status" value="1"/>
</dbReference>
<dbReference type="InterPro" id="IPR023214">
    <property type="entry name" value="HAD_sf"/>
</dbReference>
<organism evidence="1 2">
    <name type="scientific">Tepidiforma flava</name>
    <dbReference type="NCBI Taxonomy" id="3004094"/>
    <lineage>
        <taxon>Bacteria</taxon>
        <taxon>Bacillati</taxon>
        <taxon>Chloroflexota</taxon>
        <taxon>Tepidiformia</taxon>
        <taxon>Tepidiformales</taxon>
        <taxon>Tepidiformaceae</taxon>
        <taxon>Tepidiforma</taxon>
    </lineage>
</organism>
<evidence type="ECO:0000313" key="2">
    <source>
        <dbReference type="Proteomes" id="UP001212803"/>
    </source>
</evidence>
<proteinExistence type="predicted"/>
<dbReference type="Pfam" id="PF13419">
    <property type="entry name" value="HAD_2"/>
    <property type="match status" value="1"/>
</dbReference>
<protein>
    <submittedName>
        <fullName evidence="1">HAD-IA family hydrolase</fullName>
    </submittedName>
</protein>